<evidence type="ECO:0008006" key="4">
    <source>
        <dbReference type="Google" id="ProtNLM"/>
    </source>
</evidence>
<name>A0ABS5PGU9_9FLAO</name>
<comment type="caution">
    <text evidence="2">The sequence shown here is derived from an EMBL/GenBank/DDBJ whole genome shotgun (WGS) entry which is preliminary data.</text>
</comment>
<feature type="signal peptide" evidence="1">
    <location>
        <begin position="1"/>
        <end position="19"/>
    </location>
</feature>
<dbReference type="RefSeq" id="WP_213306231.1">
    <property type="nucleotide sequence ID" value="NZ_JAGYVZ010000027.1"/>
</dbReference>
<gene>
    <name evidence="2" type="ORF">KHA90_21230</name>
</gene>
<proteinExistence type="predicted"/>
<protein>
    <recommendedName>
        <fullName evidence="4">DUF3078 domain-containing protein</fullName>
    </recommendedName>
</protein>
<dbReference type="Proteomes" id="UP000722625">
    <property type="component" value="Unassembled WGS sequence"/>
</dbReference>
<evidence type="ECO:0000313" key="2">
    <source>
        <dbReference type="EMBL" id="MBS7233539.1"/>
    </source>
</evidence>
<keyword evidence="1" id="KW-0732">Signal</keyword>
<keyword evidence="3" id="KW-1185">Reference proteome</keyword>
<reference evidence="2 3" key="1">
    <citation type="journal article" date="2018" name="Int. J. Syst. Evol. Microbiol.">
        <title>Flavobacterium chryseum sp. nov. and Flavobacterium psychroterrae sp. nov., novel environmental bacteria isolated from Antarctica.</title>
        <authorList>
            <person name="Kralova S."/>
            <person name="Svec P."/>
            <person name="Busse H.J."/>
            <person name="Stankova E."/>
            <person name="Vaczi P."/>
            <person name="Sedlacek I."/>
        </authorList>
    </citation>
    <scope>NUCLEOTIDE SEQUENCE [LARGE SCALE GENOMIC DNA]</scope>
    <source>
        <strain evidence="2 3">CCM 8827</strain>
    </source>
</reference>
<feature type="chain" id="PRO_5046032290" description="DUF3078 domain-containing protein" evidence="1">
    <location>
        <begin position="20"/>
        <end position="305"/>
    </location>
</feature>
<dbReference type="EMBL" id="JAGYVZ010000027">
    <property type="protein sequence ID" value="MBS7233539.1"/>
    <property type="molecule type" value="Genomic_DNA"/>
</dbReference>
<evidence type="ECO:0000313" key="3">
    <source>
        <dbReference type="Proteomes" id="UP000722625"/>
    </source>
</evidence>
<evidence type="ECO:0000256" key="1">
    <source>
        <dbReference type="SAM" id="SignalP"/>
    </source>
</evidence>
<sequence>MKKLFYFLIASLFSITIQAQTIAEIPEEKILPALENNSNLLPQDYDAGDLPWHGRRFKFTAGVFFPSNNTQVEVGSNNGNFGNMIDFEKDLGFKKHTTSFTGAFEWRISRRSRFGAEYFYLKRTSTKTLQKEIEFGNHTYPVNATVSAFMDNQIYRITYGYAFISKPKYEIGALIGSHIMLADVGLKLEGATAEIEYRDDFDFTAPLPDLGLWTEVVLAKKWGLYANVNYFALKVNDIDGRIWSYNLSVLFNVYENLSLTAGYTGLNIRVDAEREKLNGYFKWGYNGPTITATYAFGNHVKFYKH</sequence>
<organism evidence="2 3">
    <name type="scientific">Flavobacterium psychroterrae</name>
    <dbReference type="NCBI Taxonomy" id="2133767"/>
    <lineage>
        <taxon>Bacteria</taxon>
        <taxon>Pseudomonadati</taxon>
        <taxon>Bacteroidota</taxon>
        <taxon>Flavobacteriia</taxon>
        <taxon>Flavobacteriales</taxon>
        <taxon>Flavobacteriaceae</taxon>
        <taxon>Flavobacterium</taxon>
    </lineage>
</organism>
<accession>A0ABS5PGU9</accession>